<dbReference type="Proteomes" id="UP000692816">
    <property type="component" value="Unassembled WGS sequence"/>
</dbReference>
<dbReference type="InterPro" id="IPR013785">
    <property type="entry name" value="Aldolase_TIM"/>
</dbReference>
<dbReference type="Gene3D" id="3.20.20.70">
    <property type="entry name" value="Aldolase class I"/>
    <property type="match status" value="1"/>
</dbReference>
<comment type="similarity">
    <text evidence="1 3">Belongs to the DapA family.</text>
</comment>
<reference evidence="4" key="1">
    <citation type="journal article" date="2021" name="Int. J. Syst. Evol. Microbiol.">
        <title>Bradyrhizobium septentrionale sp. nov. (sv. septentrionale) and Bradyrhizobium quebecense sp. nov. (sv. septentrionale) associated with legumes native to Canada possess rearranged symbiosis genes and numerous insertion sequences.</title>
        <authorList>
            <person name="Bromfield E.S.P."/>
            <person name="Cloutier S."/>
        </authorList>
    </citation>
    <scope>NUCLEOTIDE SEQUENCE</scope>
    <source>
        <strain evidence="4">12S5</strain>
    </source>
</reference>
<evidence type="ECO:0000256" key="1">
    <source>
        <dbReference type="ARBA" id="ARBA00007592"/>
    </source>
</evidence>
<evidence type="ECO:0000256" key="2">
    <source>
        <dbReference type="ARBA" id="ARBA00023239"/>
    </source>
</evidence>
<accession>A0ABS3MAD0</accession>
<keyword evidence="5" id="KW-1185">Reference proteome</keyword>
<sequence length="319" mass="34599">MTKLTAQAAGTFAIAPTPFHDDGRIDDASIDRLTDFYTEVGCDGVTVLGILGEAPKLDAAEAEQVALRFVKRARKLQVIVGVSAPGFATMRSLAKKSMDAGAAGVMIAPPPHLRTDDQITGYFKQAQEAIGDDIPWVLQDYPLTLTVVFTPAVIRKIVMDSPSCVMLKHEDWPGLEKISTLRNFQTDGSLRPLSILVGNGGLFLDFEMERGADGAMTGYAFPELLIDVVNLSKVGKRDAAHDLFDAHLPLIRYEQQPGVGLTVRKYVLQKRGIISSSAQRKPGAVITPQARAEVDYLLSRVARVDRRANLQPQSSAAGQ</sequence>
<gene>
    <name evidence="4" type="ORF">J4P68_02735</name>
</gene>
<keyword evidence="2 3" id="KW-0456">Lyase</keyword>
<dbReference type="PANTHER" id="PTHR12128">
    <property type="entry name" value="DIHYDRODIPICOLINATE SYNTHASE"/>
    <property type="match status" value="1"/>
</dbReference>
<protein>
    <submittedName>
        <fullName evidence="4">Dihydrodipicolinate synthase family protein</fullName>
    </submittedName>
</protein>
<dbReference type="Pfam" id="PF00701">
    <property type="entry name" value="DHDPS"/>
    <property type="match status" value="1"/>
</dbReference>
<dbReference type="PIRSF" id="PIRSF001365">
    <property type="entry name" value="DHDPS"/>
    <property type="match status" value="1"/>
</dbReference>
<evidence type="ECO:0000313" key="5">
    <source>
        <dbReference type="Proteomes" id="UP000692816"/>
    </source>
</evidence>
<organism evidence="4 5">
    <name type="scientific">Bradyrhizobium quebecense</name>
    <dbReference type="NCBI Taxonomy" id="2748629"/>
    <lineage>
        <taxon>Bacteria</taxon>
        <taxon>Pseudomonadati</taxon>
        <taxon>Pseudomonadota</taxon>
        <taxon>Alphaproteobacteria</taxon>
        <taxon>Hyphomicrobiales</taxon>
        <taxon>Nitrobacteraceae</taxon>
        <taxon>Bradyrhizobium</taxon>
    </lineage>
</organism>
<dbReference type="CDD" id="cd00408">
    <property type="entry name" value="DHDPS-like"/>
    <property type="match status" value="1"/>
</dbReference>
<proteinExistence type="inferred from homology"/>
<dbReference type="RefSeq" id="WP_207830217.1">
    <property type="nucleotide sequence ID" value="NZ_CP088282.1"/>
</dbReference>
<dbReference type="InterPro" id="IPR002220">
    <property type="entry name" value="DapA-like"/>
</dbReference>
<dbReference type="SUPFAM" id="SSF51569">
    <property type="entry name" value="Aldolase"/>
    <property type="match status" value="1"/>
</dbReference>
<evidence type="ECO:0000256" key="3">
    <source>
        <dbReference type="PIRNR" id="PIRNR001365"/>
    </source>
</evidence>
<dbReference type="SMART" id="SM01130">
    <property type="entry name" value="DHDPS"/>
    <property type="match status" value="1"/>
</dbReference>
<evidence type="ECO:0000313" key="4">
    <source>
        <dbReference type="EMBL" id="MBO1428348.1"/>
    </source>
</evidence>
<name>A0ABS3MAD0_9BRAD</name>
<dbReference type="EMBL" id="JAGEPA010000001">
    <property type="protein sequence ID" value="MBO1428348.1"/>
    <property type="molecule type" value="Genomic_DNA"/>
</dbReference>
<comment type="caution">
    <text evidence="4">The sequence shown here is derived from an EMBL/GenBank/DDBJ whole genome shotgun (WGS) entry which is preliminary data.</text>
</comment>
<dbReference type="PANTHER" id="PTHR12128:SF66">
    <property type="entry name" value="4-HYDROXY-2-OXOGLUTARATE ALDOLASE, MITOCHONDRIAL"/>
    <property type="match status" value="1"/>
</dbReference>